<feature type="compositionally biased region" description="Low complexity" evidence="17">
    <location>
        <begin position="948"/>
        <end position="978"/>
    </location>
</feature>
<evidence type="ECO:0000256" key="18">
    <source>
        <dbReference type="SAM" id="Phobius"/>
    </source>
</evidence>
<dbReference type="Proteomes" id="UP001152759">
    <property type="component" value="Chromosome 5"/>
</dbReference>
<comment type="subcellular location">
    <subcellularLocation>
        <location evidence="1">Cell projection</location>
        <location evidence="1">Neuron projection</location>
    </subcellularLocation>
    <subcellularLocation>
        <location evidence="16">Postsynaptic cell membrane</location>
        <topology evidence="16">Multi-pass membrane protein</topology>
    </subcellularLocation>
</comment>
<feature type="compositionally biased region" description="Basic residues" evidence="17">
    <location>
        <begin position="921"/>
        <end position="941"/>
    </location>
</feature>
<dbReference type="GO" id="GO:0004930">
    <property type="term" value="F:G protein-coupled receptor activity"/>
    <property type="evidence" value="ECO:0007669"/>
    <property type="project" value="UniProtKB-KW"/>
</dbReference>
<evidence type="ECO:0000256" key="9">
    <source>
        <dbReference type="ARBA" id="ARBA00023136"/>
    </source>
</evidence>
<feature type="compositionally biased region" description="Polar residues" evidence="17">
    <location>
        <begin position="910"/>
        <end position="919"/>
    </location>
</feature>
<feature type="transmembrane region" description="Helical" evidence="18">
    <location>
        <begin position="725"/>
        <end position="747"/>
    </location>
</feature>
<evidence type="ECO:0000256" key="11">
    <source>
        <dbReference type="ARBA" id="ARBA00023170"/>
    </source>
</evidence>
<evidence type="ECO:0000256" key="14">
    <source>
        <dbReference type="ARBA" id="ARBA00023257"/>
    </source>
</evidence>
<dbReference type="PRINTS" id="PR00248">
    <property type="entry name" value="GPCRMGR"/>
</dbReference>
<dbReference type="CDD" id="cd12913">
    <property type="entry name" value="PDC1_MCP_like"/>
    <property type="match status" value="1"/>
</dbReference>
<feature type="compositionally biased region" description="Basic and acidic residues" evidence="17">
    <location>
        <begin position="898"/>
        <end position="909"/>
    </location>
</feature>
<evidence type="ECO:0000256" key="8">
    <source>
        <dbReference type="ARBA" id="ARBA00023040"/>
    </source>
</evidence>
<keyword evidence="6 18" id="KW-1133">Transmembrane helix</keyword>
<evidence type="ECO:0000256" key="17">
    <source>
        <dbReference type="SAM" id="MobiDB-lite"/>
    </source>
</evidence>
<evidence type="ECO:0000259" key="20">
    <source>
        <dbReference type="PROSITE" id="PS50259"/>
    </source>
</evidence>
<reference evidence="21" key="1">
    <citation type="submission" date="2021-12" db="EMBL/GenBank/DDBJ databases">
        <authorList>
            <person name="King R."/>
        </authorList>
    </citation>
    <scope>NUCLEOTIDE SEQUENCE</scope>
</reference>
<organism evidence="21 22">
    <name type="scientific">Bemisia tabaci</name>
    <name type="common">Sweetpotato whitefly</name>
    <name type="synonym">Aleurodes tabaci</name>
    <dbReference type="NCBI Taxonomy" id="7038"/>
    <lineage>
        <taxon>Eukaryota</taxon>
        <taxon>Metazoa</taxon>
        <taxon>Ecdysozoa</taxon>
        <taxon>Arthropoda</taxon>
        <taxon>Hexapoda</taxon>
        <taxon>Insecta</taxon>
        <taxon>Pterygota</taxon>
        <taxon>Neoptera</taxon>
        <taxon>Paraneoptera</taxon>
        <taxon>Hemiptera</taxon>
        <taxon>Sternorrhyncha</taxon>
        <taxon>Aleyrodoidea</taxon>
        <taxon>Aleyrodidae</taxon>
        <taxon>Aleyrodinae</taxon>
        <taxon>Bemisia</taxon>
    </lineage>
</organism>
<evidence type="ECO:0000256" key="2">
    <source>
        <dbReference type="ARBA" id="ARBA00007242"/>
    </source>
</evidence>
<gene>
    <name evidence="21" type="ORF">BEMITA_LOCUS8732</name>
</gene>
<dbReference type="InterPro" id="IPR054714">
    <property type="entry name" value="GPR158_179_extracellular"/>
</dbReference>
<evidence type="ECO:0000256" key="5">
    <source>
        <dbReference type="ARBA" id="ARBA00022729"/>
    </source>
</evidence>
<keyword evidence="5 19" id="KW-0732">Signal</keyword>
<evidence type="ECO:0000256" key="1">
    <source>
        <dbReference type="ARBA" id="ARBA00004487"/>
    </source>
</evidence>
<dbReference type="GO" id="GO:0043005">
    <property type="term" value="C:neuron projection"/>
    <property type="evidence" value="ECO:0007669"/>
    <property type="project" value="UniProtKB-SubCell"/>
</dbReference>
<dbReference type="CDD" id="cd15293">
    <property type="entry name" value="7tmC_GPR158-like"/>
    <property type="match status" value="1"/>
</dbReference>
<evidence type="ECO:0000313" key="22">
    <source>
        <dbReference type="Proteomes" id="UP001152759"/>
    </source>
</evidence>
<feature type="transmembrane region" description="Helical" evidence="18">
    <location>
        <begin position="544"/>
        <end position="564"/>
    </location>
</feature>
<dbReference type="InterPro" id="IPR017978">
    <property type="entry name" value="GPCR_3_C"/>
</dbReference>
<dbReference type="Pfam" id="PF22572">
    <property type="entry name" value="GPR158_179_EC"/>
    <property type="match status" value="1"/>
</dbReference>
<name>A0A9P0CFZ9_BEMTA</name>
<keyword evidence="11" id="KW-0675">Receptor</keyword>
<feature type="transmembrane region" description="Helical" evidence="18">
    <location>
        <begin position="576"/>
        <end position="595"/>
    </location>
</feature>
<comment type="similarity">
    <text evidence="2">Belongs to the G-protein coupled receptor 3 family.</text>
</comment>
<feature type="transmembrane region" description="Helical" evidence="18">
    <location>
        <begin position="695"/>
        <end position="719"/>
    </location>
</feature>
<keyword evidence="10" id="KW-1015">Disulfide bond</keyword>
<feature type="transmembrane region" description="Helical" evidence="18">
    <location>
        <begin position="664"/>
        <end position="683"/>
    </location>
</feature>
<feature type="domain" description="G-protein coupled receptors family 3 profile" evidence="20">
    <location>
        <begin position="507"/>
        <end position="754"/>
    </location>
</feature>
<keyword evidence="12" id="KW-0325">Glycoprotein</keyword>
<dbReference type="Gene3D" id="3.30.450.20">
    <property type="entry name" value="PAS domain"/>
    <property type="match status" value="1"/>
</dbReference>
<dbReference type="InterPro" id="IPR043458">
    <property type="entry name" value="GPR158/179"/>
</dbReference>
<keyword evidence="9 18" id="KW-0472">Membrane</keyword>
<evidence type="ECO:0000256" key="6">
    <source>
        <dbReference type="ARBA" id="ARBA00022989"/>
    </source>
</evidence>
<keyword evidence="3" id="KW-1003">Cell membrane</keyword>
<feature type="compositionally biased region" description="Basic and acidic residues" evidence="17">
    <location>
        <begin position="130"/>
        <end position="140"/>
    </location>
</feature>
<keyword evidence="13" id="KW-0807">Transducer</keyword>
<dbReference type="PANTHER" id="PTHR32546">
    <property type="entry name" value="G-PROTEIN COUPLED RECEPTOR 158-RELATED"/>
    <property type="match status" value="1"/>
</dbReference>
<dbReference type="InterPro" id="IPR000337">
    <property type="entry name" value="GPCR_3"/>
</dbReference>
<keyword evidence="22" id="KW-1185">Reference proteome</keyword>
<keyword evidence="4 18" id="KW-0812">Transmembrane</keyword>
<dbReference type="EMBL" id="OU963866">
    <property type="protein sequence ID" value="CAH0772081.1"/>
    <property type="molecule type" value="Genomic_DNA"/>
</dbReference>
<keyword evidence="8" id="KW-0297">G-protein coupled receptor</keyword>
<evidence type="ECO:0000256" key="10">
    <source>
        <dbReference type="ARBA" id="ARBA00023157"/>
    </source>
</evidence>
<dbReference type="GO" id="GO:0045211">
    <property type="term" value="C:postsynaptic membrane"/>
    <property type="evidence" value="ECO:0007669"/>
    <property type="project" value="UniProtKB-SubCell"/>
</dbReference>
<feature type="chain" id="PRO_5040337513" description="G-protein coupled receptors family 3 profile domain-containing protein" evidence="19">
    <location>
        <begin position="21"/>
        <end position="1002"/>
    </location>
</feature>
<feature type="region of interest" description="Disordered" evidence="17">
    <location>
        <begin position="127"/>
        <end position="151"/>
    </location>
</feature>
<dbReference type="AlphaFoldDB" id="A0A9P0CFZ9"/>
<feature type="signal peptide" evidence="19">
    <location>
        <begin position="1"/>
        <end position="20"/>
    </location>
</feature>
<feature type="transmembrane region" description="Helical" evidence="18">
    <location>
        <begin position="616"/>
        <end position="637"/>
    </location>
</feature>
<proteinExistence type="inferred from homology"/>
<evidence type="ECO:0000313" key="21">
    <source>
        <dbReference type="EMBL" id="CAH0772081.1"/>
    </source>
</evidence>
<accession>A0A9P0CFZ9</accession>
<keyword evidence="7" id="KW-0770">Synapse</keyword>
<evidence type="ECO:0000256" key="16">
    <source>
        <dbReference type="ARBA" id="ARBA00034104"/>
    </source>
</evidence>
<dbReference type="PANTHER" id="PTHR32546:SF29">
    <property type="entry name" value="G-PROTEIN COUPLED RECEPTORS FAMILY 3 PROFILE DOMAIN-CONTAINING PROTEIN"/>
    <property type="match status" value="1"/>
</dbReference>
<sequence>MKVLIAGALTILVYLKLYRCEPLKLYSHDGNTIRHGKLKHILYNANPNNEEFYGTKSTIRVERSSPDWEENPVGAPPVTTEISALFNASDSENLTSQILELKSDIYNLYQMSNRSAKNVTLDVEGEDFDEVRQRHPKDESDAGDLPELDENISNQPEREDIVSYFLKKVESQHTLGGNCEAGTELNLGEGVVDRYAQERFRVEADVAVNRANMLTRLWKYAPAPVMESEYLLHAGVISMVEFDDDIFAAGNCYDENQYKGYRLFCPYAYRLPEGPILAKDLAVEYKYLSNTSEWFYIARKNAENVIRKNTQFRKAFNTYTHKLNATVTAHTPREHDEILVVTYEDGKWSKPYYDCGGGNIWMLTYTVPFFGYGNSSYFFKGTSGIDIDLRRVDIDQCPLPPDSTHFNIFAASDKCKKRTTECVSVPGLGFRRGSYKCVCKKRFYFPDTKAADPYFNGSVIEEEYEKLMMNEDNDYNKTGIFECLPCAEGCEACKDGRPCVVSLNWMLRTAILILSCAVILCLPVVVLFTWKYRNVKVIRAASPVLLRVIALGAFFIYVTTIVMYPVPNVITCTARVWLREIGFMLVYGALMLKTWRISVIFRVRSAKAVKITDMDLLKRLGMMLMAFSILLLIRTLVAPPTVIVGRTAEDLKAYLCSTDWWDHSFSLLEVMFLIWGIRLCIVVRKAPSEFNESRFISMAIYNEFLLSVFLNVSMLFLQSPANPDLLYIIFFCHTQLTVTLLLCLIFGSKAYMVLKGHGKSEETLSVVSKSQAARFMSKPRSTNHSQSQATNNACTAYILEYSNISDHDIQEEFRRLYKQLGKLREENMRQGNRHLAARISAMQEAGRQGYADDDILEEDSSDCILTTELFVVNKTESVEVQVNSEDIASASTPPVARSTDEARSSEDVSHSQSEQSNSRTAKPKTKTKTKCSRKLLHKKLGNSKTAEKSGAASAAATESNPTSPNSSNNCCKSPNLKSGHAKTHAIVINLDDKNRFTEEVTV</sequence>
<dbReference type="Pfam" id="PF00003">
    <property type="entry name" value="7tm_3"/>
    <property type="match status" value="1"/>
</dbReference>
<feature type="compositionally biased region" description="Acidic residues" evidence="17">
    <location>
        <begin position="141"/>
        <end position="150"/>
    </location>
</feature>
<evidence type="ECO:0000256" key="7">
    <source>
        <dbReference type="ARBA" id="ARBA00023018"/>
    </source>
</evidence>
<keyword evidence="14" id="KW-0628">Postsynaptic cell membrane</keyword>
<evidence type="ECO:0000256" key="19">
    <source>
        <dbReference type="SAM" id="SignalP"/>
    </source>
</evidence>
<evidence type="ECO:0000256" key="15">
    <source>
        <dbReference type="ARBA" id="ARBA00023273"/>
    </source>
</evidence>
<feature type="region of interest" description="Disordered" evidence="17">
    <location>
        <begin position="884"/>
        <end position="980"/>
    </location>
</feature>
<dbReference type="PROSITE" id="PS50259">
    <property type="entry name" value="G_PROTEIN_RECEP_F3_4"/>
    <property type="match status" value="1"/>
</dbReference>
<evidence type="ECO:0000256" key="4">
    <source>
        <dbReference type="ARBA" id="ARBA00022692"/>
    </source>
</evidence>
<evidence type="ECO:0000256" key="13">
    <source>
        <dbReference type="ARBA" id="ARBA00023224"/>
    </source>
</evidence>
<evidence type="ECO:0000256" key="12">
    <source>
        <dbReference type="ARBA" id="ARBA00023180"/>
    </source>
</evidence>
<protein>
    <recommendedName>
        <fullName evidence="20">G-protein coupled receptors family 3 profile domain-containing protein</fullName>
    </recommendedName>
</protein>
<feature type="transmembrane region" description="Helical" evidence="18">
    <location>
        <begin position="505"/>
        <end position="532"/>
    </location>
</feature>
<keyword evidence="15" id="KW-0966">Cell projection</keyword>
<evidence type="ECO:0000256" key="3">
    <source>
        <dbReference type="ARBA" id="ARBA00022475"/>
    </source>
</evidence>